<accession>G2Y377</accession>
<dbReference type="InParanoid" id="G2Y377"/>
<proteinExistence type="predicted"/>
<evidence type="ECO:0000313" key="2">
    <source>
        <dbReference type="EMBL" id="CCD47117.1"/>
    </source>
</evidence>
<evidence type="ECO:0000256" key="1">
    <source>
        <dbReference type="SAM" id="MobiDB-lite"/>
    </source>
</evidence>
<name>G2Y377_BOTF4</name>
<gene>
    <name evidence="2" type="ORF">BofuT4_uP002760.1</name>
</gene>
<evidence type="ECO:0000313" key="3">
    <source>
        <dbReference type="Proteomes" id="UP000008177"/>
    </source>
</evidence>
<dbReference type="Proteomes" id="UP000008177">
    <property type="component" value="Unplaced contigs"/>
</dbReference>
<protein>
    <submittedName>
        <fullName evidence="2">Uncharacterized protein</fullName>
    </submittedName>
</protein>
<organism evidence="2 3">
    <name type="scientific">Botryotinia fuckeliana (strain T4)</name>
    <name type="common">Noble rot fungus</name>
    <name type="synonym">Botrytis cinerea</name>
    <dbReference type="NCBI Taxonomy" id="999810"/>
    <lineage>
        <taxon>Eukaryota</taxon>
        <taxon>Fungi</taxon>
        <taxon>Dikarya</taxon>
        <taxon>Ascomycota</taxon>
        <taxon>Pezizomycotina</taxon>
        <taxon>Leotiomycetes</taxon>
        <taxon>Helotiales</taxon>
        <taxon>Sclerotiniaceae</taxon>
        <taxon>Botrytis</taxon>
    </lineage>
</organism>
<sequence>MRTLIGPHNHTNGPSKNEPRGMQCLSQKPEHKDLLFGFRISSDQRGS</sequence>
<dbReference type="AlphaFoldDB" id="G2Y377"/>
<dbReference type="HOGENOM" id="CLU_3175297_0_0_1"/>
<feature type="region of interest" description="Disordered" evidence="1">
    <location>
        <begin position="1"/>
        <end position="30"/>
    </location>
</feature>
<dbReference type="EMBL" id="FQ790286">
    <property type="protein sequence ID" value="CCD47117.1"/>
    <property type="molecule type" value="Genomic_DNA"/>
</dbReference>
<reference evidence="3" key="1">
    <citation type="journal article" date="2011" name="PLoS Genet.">
        <title>Genomic analysis of the necrotrophic fungal pathogens Sclerotinia sclerotiorum and Botrytis cinerea.</title>
        <authorList>
            <person name="Amselem J."/>
            <person name="Cuomo C.A."/>
            <person name="van Kan J.A."/>
            <person name="Viaud M."/>
            <person name="Benito E.P."/>
            <person name="Couloux A."/>
            <person name="Coutinho P.M."/>
            <person name="de Vries R.P."/>
            <person name="Dyer P.S."/>
            <person name="Fillinger S."/>
            <person name="Fournier E."/>
            <person name="Gout L."/>
            <person name="Hahn M."/>
            <person name="Kohn L."/>
            <person name="Lapalu N."/>
            <person name="Plummer K.M."/>
            <person name="Pradier J.M."/>
            <person name="Quevillon E."/>
            <person name="Sharon A."/>
            <person name="Simon A."/>
            <person name="ten Have A."/>
            <person name="Tudzynski B."/>
            <person name="Tudzynski P."/>
            <person name="Wincker P."/>
            <person name="Andrew M."/>
            <person name="Anthouard V."/>
            <person name="Beever R.E."/>
            <person name="Beffa R."/>
            <person name="Benoit I."/>
            <person name="Bouzid O."/>
            <person name="Brault B."/>
            <person name="Chen Z."/>
            <person name="Choquer M."/>
            <person name="Collemare J."/>
            <person name="Cotton P."/>
            <person name="Danchin E.G."/>
            <person name="Da Silva C."/>
            <person name="Gautier A."/>
            <person name="Giraud C."/>
            <person name="Giraud T."/>
            <person name="Gonzalez C."/>
            <person name="Grossetete S."/>
            <person name="Guldener U."/>
            <person name="Henrissat B."/>
            <person name="Howlett B.J."/>
            <person name="Kodira C."/>
            <person name="Kretschmer M."/>
            <person name="Lappartient A."/>
            <person name="Leroch M."/>
            <person name="Levis C."/>
            <person name="Mauceli E."/>
            <person name="Neuveglise C."/>
            <person name="Oeser B."/>
            <person name="Pearson M."/>
            <person name="Poulain J."/>
            <person name="Poussereau N."/>
            <person name="Quesneville H."/>
            <person name="Rascle C."/>
            <person name="Schumacher J."/>
            <person name="Segurens B."/>
            <person name="Sexton A."/>
            <person name="Silva E."/>
            <person name="Sirven C."/>
            <person name="Soanes D.M."/>
            <person name="Talbot N.J."/>
            <person name="Templeton M."/>
            <person name="Yandava C."/>
            <person name="Yarden O."/>
            <person name="Zeng Q."/>
            <person name="Rollins J.A."/>
            <person name="Lebrun M.H."/>
            <person name="Dickman M."/>
        </authorList>
    </citation>
    <scope>NUCLEOTIDE SEQUENCE [LARGE SCALE GENOMIC DNA]</scope>
    <source>
        <strain evidence="3">T4</strain>
    </source>
</reference>